<sequence>MQKMAANPNFGYGGSERAHCQSEIWTHCYAANTQNTEPDDITQENMSSAYSLRERILERLFEESLRTNREAFALRGSGQPKGQRLSLRHY</sequence>
<dbReference type="Proteomes" id="UP001234297">
    <property type="component" value="Chromosome 4"/>
</dbReference>
<name>A0ACC2KA71_PERAE</name>
<gene>
    <name evidence="1" type="ORF">MRB53_014087</name>
</gene>
<evidence type="ECO:0000313" key="1">
    <source>
        <dbReference type="EMBL" id="KAJ8617901.1"/>
    </source>
</evidence>
<organism evidence="1 2">
    <name type="scientific">Persea americana</name>
    <name type="common">Avocado</name>
    <dbReference type="NCBI Taxonomy" id="3435"/>
    <lineage>
        <taxon>Eukaryota</taxon>
        <taxon>Viridiplantae</taxon>
        <taxon>Streptophyta</taxon>
        <taxon>Embryophyta</taxon>
        <taxon>Tracheophyta</taxon>
        <taxon>Spermatophyta</taxon>
        <taxon>Magnoliopsida</taxon>
        <taxon>Magnoliidae</taxon>
        <taxon>Laurales</taxon>
        <taxon>Lauraceae</taxon>
        <taxon>Persea</taxon>
    </lineage>
</organism>
<proteinExistence type="predicted"/>
<comment type="caution">
    <text evidence="1">The sequence shown here is derived from an EMBL/GenBank/DDBJ whole genome shotgun (WGS) entry which is preliminary data.</text>
</comment>
<evidence type="ECO:0000313" key="2">
    <source>
        <dbReference type="Proteomes" id="UP001234297"/>
    </source>
</evidence>
<dbReference type="EMBL" id="CM056812">
    <property type="protein sequence ID" value="KAJ8617901.1"/>
    <property type="molecule type" value="Genomic_DNA"/>
</dbReference>
<reference evidence="1 2" key="1">
    <citation type="journal article" date="2022" name="Hortic Res">
        <title>A haplotype resolved chromosomal level avocado genome allows analysis of novel avocado genes.</title>
        <authorList>
            <person name="Nath O."/>
            <person name="Fletcher S.J."/>
            <person name="Hayward A."/>
            <person name="Shaw L.M."/>
            <person name="Masouleh A.K."/>
            <person name="Furtado A."/>
            <person name="Henry R.J."/>
            <person name="Mitter N."/>
        </authorList>
    </citation>
    <scope>NUCLEOTIDE SEQUENCE [LARGE SCALE GENOMIC DNA]</scope>
    <source>
        <strain evidence="2">cv. Hass</strain>
    </source>
</reference>
<protein>
    <submittedName>
        <fullName evidence="1">Uncharacterized protein</fullName>
    </submittedName>
</protein>
<keyword evidence="2" id="KW-1185">Reference proteome</keyword>
<accession>A0ACC2KA71</accession>